<keyword evidence="1 2" id="KW-0193">Cuticle</keyword>
<accession>A0AAW0TKM1</accession>
<dbReference type="GO" id="GO:0042302">
    <property type="term" value="F:structural constituent of cuticle"/>
    <property type="evidence" value="ECO:0007669"/>
    <property type="project" value="UniProtKB-UniRule"/>
</dbReference>
<dbReference type="Proteomes" id="UP001487740">
    <property type="component" value="Unassembled WGS sequence"/>
</dbReference>
<comment type="caution">
    <text evidence="3">The sequence shown here is derived from an EMBL/GenBank/DDBJ whole genome shotgun (WGS) entry which is preliminary data.</text>
</comment>
<evidence type="ECO:0000313" key="3">
    <source>
        <dbReference type="EMBL" id="KAK8388279.1"/>
    </source>
</evidence>
<evidence type="ECO:0000313" key="4">
    <source>
        <dbReference type="Proteomes" id="UP001487740"/>
    </source>
</evidence>
<proteinExistence type="predicted"/>
<name>A0AAW0TKM1_SCYPA</name>
<dbReference type="InterPro" id="IPR000618">
    <property type="entry name" value="Insect_cuticle"/>
</dbReference>
<dbReference type="InterPro" id="IPR031311">
    <property type="entry name" value="CHIT_BIND_RR_consensus"/>
</dbReference>
<keyword evidence="4" id="KW-1185">Reference proteome</keyword>
<dbReference type="EMBL" id="JARAKH010000028">
    <property type="protein sequence ID" value="KAK8388279.1"/>
    <property type="molecule type" value="Genomic_DNA"/>
</dbReference>
<evidence type="ECO:0000256" key="1">
    <source>
        <dbReference type="ARBA" id="ARBA00022460"/>
    </source>
</evidence>
<evidence type="ECO:0000256" key="2">
    <source>
        <dbReference type="PROSITE-ProRule" id="PRU00497"/>
    </source>
</evidence>
<dbReference type="PROSITE" id="PS51155">
    <property type="entry name" value="CHIT_BIND_RR_2"/>
    <property type="match status" value="1"/>
</dbReference>
<gene>
    <name evidence="3" type="ORF">O3P69_020340</name>
</gene>
<dbReference type="Pfam" id="PF00379">
    <property type="entry name" value="Chitin_bind_4"/>
    <property type="match status" value="1"/>
</dbReference>
<reference evidence="3 4" key="1">
    <citation type="submission" date="2023-03" db="EMBL/GenBank/DDBJ databases">
        <title>High-quality genome of Scylla paramamosain provides insights in environmental adaptation.</title>
        <authorList>
            <person name="Zhang L."/>
        </authorList>
    </citation>
    <scope>NUCLEOTIDE SEQUENCE [LARGE SCALE GENOMIC DNA]</scope>
    <source>
        <strain evidence="3">LZ_2023a</strain>
        <tissue evidence="3">Muscle</tissue>
    </source>
</reference>
<dbReference type="AlphaFoldDB" id="A0AAW0TKM1"/>
<organism evidence="3 4">
    <name type="scientific">Scylla paramamosain</name>
    <name type="common">Mud crab</name>
    <dbReference type="NCBI Taxonomy" id="85552"/>
    <lineage>
        <taxon>Eukaryota</taxon>
        <taxon>Metazoa</taxon>
        <taxon>Ecdysozoa</taxon>
        <taxon>Arthropoda</taxon>
        <taxon>Crustacea</taxon>
        <taxon>Multicrustacea</taxon>
        <taxon>Malacostraca</taxon>
        <taxon>Eumalacostraca</taxon>
        <taxon>Eucarida</taxon>
        <taxon>Decapoda</taxon>
        <taxon>Pleocyemata</taxon>
        <taxon>Brachyura</taxon>
        <taxon>Eubrachyura</taxon>
        <taxon>Portunoidea</taxon>
        <taxon>Portunidae</taxon>
        <taxon>Portuninae</taxon>
        <taxon>Scylla</taxon>
    </lineage>
</organism>
<dbReference type="PROSITE" id="PS00233">
    <property type="entry name" value="CHIT_BIND_RR_1"/>
    <property type="match status" value="1"/>
</dbReference>
<protein>
    <submittedName>
        <fullName evidence="3">Uncharacterized protein</fullName>
    </submittedName>
</protein>
<sequence>MDERSHLRCQTYSREHVIRQHVAAAVMWPRLEQLQFYRLPWLARLTNVLTRPVPPCPAPHPLRTNTANPASSCTSIRFPPRPNYNYLHPPPSLHYRYIHSRYSLQDNYLHRHLRPHHKPYNSYGSGSSEEAEILQHDFVLEEDGRYNLDVKTSNGISVSQHGSPDGPEGAVVKSGVFSYTAPDGTPVELKFVANEHGYQPESDLLPVAPEFPHPIPQFVLDQIAKAAEEDRNRSPEDRYTYA</sequence>